<keyword evidence="1" id="KW-0732">Signal</keyword>
<reference evidence="2" key="1">
    <citation type="submission" date="2023-06" db="EMBL/GenBank/DDBJ databases">
        <authorList>
            <person name="Delattre M."/>
        </authorList>
    </citation>
    <scope>NUCLEOTIDE SEQUENCE</scope>
    <source>
        <strain evidence="2">AF72</strain>
    </source>
</reference>
<dbReference type="EMBL" id="CATQJA010002647">
    <property type="protein sequence ID" value="CAJ0576782.1"/>
    <property type="molecule type" value="Genomic_DNA"/>
</dbReference>
<dbReference type="Proteomes" id="UP001177023">
    <property type="component" value="Unassembled WGS sequence"/>
</dbReference>
<feature type="signal peptide" evidence="1">
    <location>
        <begin position="1"/>
        <end position="21"/>
    </location>
</feature>
<feature type="chain" id="PRO_5041387140" evidence="1">
    <location>
        <begin position="22"/>
        <end position="263"/>
    </location>
</feature>
<protein>
    <submittedName>
        <fullName evidence="2">Uncharacterized protein</fullName>
    </submittedName>
</protein>
<proteinExistence type="predicted"/>
<keyword evidence="3" id="KW-1185">Reference proteome</keyword>
<accession>A0AA36G264</accession>
<evidence type="ECO:0000256" key="1">
    <source>
        <dbReference type="SAM" id="SignalP"/>
    </source>
</evidence>
<comment type="caution">
    <text evidence="2">The sequence shown here is derived from an EMBL/GenBank/DDBJ whole genome shotgun (WGS) entry which is preliminary data.</text>
</comment>
<evidence type="ECO:0000313" key="3">
    <source>
        <dbReference type="Proteomes" id="UP001177023"/>
    </source>
</evidence>
<dbReference type="AlphaFoldDB" id="A0AA36G264"/>
<organism evidence="2 3">
    <name type="scientific">Mesorhabditis spiculigera</name>
    <dbReference type="NCBI Taxonomy" id="96644"/>
    <lineage>
        <taxon>Eukaryota</taxon>
        <taxon>Metazoa</taxon>
        <taxon>Ecdysozoa</taxon>
        <taxon>Nematoda</taxon>
        <taxon>Chromadorea</taxon>
        <taxon>Rhabditida</taxon>
        <taxon>Rhabditina</taxon>
        <taxon>Rhabditomorpha</taxon>
        <taxon>Rhabditoidea</taxon>
        <taxon>Rhabditidae</taxon>
        <taxon>Mesorhabditinae</taxon>
        <taxon>Mesorhabditis</taxon>
    </lineage>
</organism>
<sequence>MRPCLGSFLASFLTLLKLANGVARFEPASVSDTSLVIKMIKADNVSSFDMIAFIYDLDRLVEFRKTEVKGSQRDQLFSFDGLLPNTWFVFRIHYRLIFNQPNSLNNDLETKQELVVRTKNSSKENPEKVNDTVAFIEETFLGTSDVYIAVKSVFPDAKKVITVIVPEMRCGRGVIKPLAQQVATSARFHFEVSQLGLKTKDCSQICIFPFLRVQIRNGTTETFRAKEWCGTVQEANKLGTSDDSTKYSLIPVLLLLIAAGARL</sequence>
<name>A0AA36G264_9BILA</name>
<feature type="non-terminal residue" evidence="2">
    <location>
        <position position="263"/>
    </location>
</feature>
<gene>
    <name evidence="2" type="ORF">MSPICULIGERA_LOCUS15069</name>
</gene>
<evidence type="ECO:0000313" key="2">
    <source>
        <dbReference type="EMBL" id="CAJ0576782.1"/>
    </source>
</evidence>